<dbReference type="RefSeq" id="WP_398280845.1">
    <property type="nucleotide sequence ID" value="NZ_JBITLV010000004.1"/>
</dbReference>
<comment type="caution">
    <text evidence="3">The sequence shown here is derived from an EMBL/GenBank/DDBJ whole genome shotgun (WGS) entry which is preliminary data.</text>
</comment>
<dbReference type="SUPFAM" id="SSF81923">
    <property type="entry name" value="Double Clp-N motif"/>
    <property type="match status" value="2"/>
</dbReference>
<dbReference type="PROSITE" id="PS51903">
    <property type="entry name" value="CLP_R"/>
    <property type="match status" value="1"/>
</dbReference>
<dbReference type="GO" id="GO:0008233">
    <property type="term" value="F:peptidase activity"/>
    <property type="evidence" value="ECO:0007669"/>
    <property type="project" value="UniProtKB-KW"/>
</dbReference>
<dbReference type="InterPro" id="IPR004176">
    <property type="entry name" value="Clp_R_N"/>
</dbReference>
<dbReference type="Pfam" id="PF02861">
    <property type="entry name" value="Clp_N"/>
    <property type="match status" value="1"/>
</dbReference>
<accession>A0ABW8ANV7</accession>
<sequence>MLERFTSGAREAVVGARQAATDQQRPVGTEHLLLALTADPGPGGTAVREFAPGLDAAAVRAAIERLVPSPRPLLDAQDAEALRSVGIDLDAVLARIEETFGPAALERPKPRRGWFRRTPVEPPVGRFVPRAKKVLELALREALRLGDGEIGSGHLLLGLLREGEGLGVRILVDAGVDLAALRQACEERLGHGRAA</sequence>
<gene>
    <name evidence="3" type="ORF">ACIB24_13225</name>
</gene>
<keyword evidence="3" id="KW-0645">Protease</keyword>
<keyword evidence="1" id="KW-0677">Repeat</keyword>
<dbReference type="Gene3D" id="1.10.1780.10">
    <property type="entry name" value="Clp, N-terminal domain"/>
    <property type="match status" value="2"/>
</dbReference>
<evidence type="ECO:0000313" key="4">
    <source>
        <dbReference type="Proteomes" id="UP001612915"/>
    </source>
</evidence>
<evidence type="ECO:0000313" key="3">
    <source>
        <dbReference type="EMBL" id="MFI7588027.1"/>
    </source>
</evidence>
<reference evidence="3 4" key="1">
    <citation type="submission" date="2024-10" db="EMBL/GenBank/DDBJ databases">
        <title>The Natural Products Discovery Center: Release of the First 8490 Sequenced Strains for Exploring Actinobacteria Biosynthetic Diversity.</title>
        <authorList>
            <person name="Kalkreuter E."/>
            <person name="Kautsar S.A."/>
            <person name="Yang D."/>
            <person name="Bader C.D."/>
            <person name="Teijaro C.N."/>
            <person name="Fluegel L."/>
            <person name="Davis C.M."/>
            <person name="Simpson J.R."/>
            <person name="Lauterbach L."/>
            <person name="Steele A.D."/>
            <person name="Gui C."/>
            <person name="Meng S."/>
            <person name="Li G."/>
            <person name="Viehrig K."/>
            <person name="Ye F."/>
            <person name="Su P."/>
            <person name="Kiefer A.F."/>
            <person name="Nichols A."/>
            <person name="Cepeda A.J."/>
            <person name="Yan W."/>
            <person name="Fan B."/>
            <person name="Jiang Y."/>
            <person name="Adhikari A."/>
            <person name="Zheng C.-J."/>
            <person name="Schuster L."/>
            <person name="Cowan T.M."/>
            <person name="Smanski M.J."/>
            <person name="Chevrette M.G."/>
            <person name="De Carvalho L.P.S."/>
            <person name="Shen B."/>
        </authorList>
    </citation>
    <scope>NUCLEOTIDE SEQUENCE [LARGE SCALE GENOMIC DNA]</scope>
    <source>
        <strain evidence="3 4">NPDC049639</strain>
    </source>
</reference>
<keyword evidence="3" id="KW-0378">Hydrolase</keyword>
<dbReference type="EMBL" id="JBITLV010000004">
    <property type="protein sequence ID" value="MFI7588027.1"/>
    <property type="molecule type" value="Genomic_DNA"/>
</dbReference>
<keyword evidence="4" id="KW-1185">Reference proteome</keyword>
<proteinExistence type="predicted"/>
<protein>
    <submittedName>
        <fullName evidence="3">Clp protease N-terminal domain-containing protein</fullName>
    </submittedName>
</protein>
<feature type="domain" description="Clp R" evidence="2">
    <location>
        <begin position="124"/>
        <end position="195"/>
    </location>
</feature>
<evidence type="ECO:0000259" key="2">
    <source>
        <dbReference type="PROSITE" id="PS51903"/>
    </source>
</evidence>
<evidence type="ECO:0000256" key="1">
    <source>
        <dbReference type="PROSITE-ProRule" id="PRU01251"/>
    </source>
</evidence>
<dbReference type="Proteomes" id="UP001612915">
    <property type="component" value="Unassembled WGS sequence"/>
</dbReference>
<organism evidence="3 4">
    <name type="scientific">Spongisporangium articulatum</name>
    <dbReference type="NCBI Taxonomy" id="3362603"/>
    <lineage>
        <taxon>Bacteria</taxon>
        <taxon>Bacillati</taxon>
        <taxon>Actinomycetota</taxon>
        <taxon>Actinomycetes</taxon>
        <taxon>Kineosporiales</taxon>
        <taxon>Kineosporiaceae</taxon>
        <taxon>Spongisporangium</taxon>
    </lineage>
</organism>
<name>A0ABW8ANV7_9ACTN</name>
<dbReference type="GO" id="GO:0006508">
    <property type="term" value="P:proteolysis"/>
    <property type="evidence" value="ECO:0007669"/>
    <property type="project" value="UniProtKB-KW"/>
</dbReference>
<dbReference type="InterPro" id="IPR036628">
    <property type="entry name" value="Clp_N_dom_sf"/>
</dbReference>